<keyword evidence="9" id="KW-0560">Oxidoreductase</keyword>
<feature type="domain" description="Proline dehydrogenase PutA" evidence="25">
    <location>
        <begin position="67"/>
        <end position="180"/>
    </location>
</feature>
<dbReference type="GO" id="GO:0009898">
    <property type="term" value="C:cytoplasmic side of plasma membrane"/>
    <property type="evidence" value="ECO:0007669"/>
    <property type="project" value="TreeGrafter"/>
</dbReference>
<keyword evidence="6" id="KW-0678">Repressor</keyword>
<dbReference type="PANTHER" id="PTHR42862:SF1">
    <property type="entry name" value="DELTA-1-PYRROLINE-5-CARBOXYLATE DEHYDROGENASE 2, ISOFORM A-RELATED"/>
    <property type="match status" value="1"/>
</dbReference>
<dbReference type="EC" id="1.2.1.88" evidence="5"/>
<protein>
    <recommendedName>
        <fullName evidence="20">Bifunctional protein PutA</fullName>
        <ecNumber evidence="5">1.2.1.88</ecNumber>
        <ecNumber evidence="4">1.5.5.2</ecNumber>
    </recommendedName>
</protein>
<keyword evidence="12" id="KW-0642">Proline metabolism</keyword>
<evidence type="ECO:0000256" key="8">
    <source>
        <dbReference type="ARBA" id="ARBA00022827"/>
    </source>
</evidence>
<comment type="pathway">
    <text evidence="3">Amino-acid degradation; L-proline degradation into L-glutamate; L-glutamate from L-proline: step 2/2.</text>
</comment>
<dbReference type="PANTHER" id="PTHR42862">
    <property type="entry name" value="DELTA-1-PYRROLINE-5-CARBOXYLATE DEHYDROGENASE 1, ISOFORM A-RELATED"/>
    <property type="match status" value="1"/>
</dbReference>
<feature type="active site" evidence="21">
    <location>
        <position position="835"/>
    </location>
</feature>
<evidence type="ECO:0000256" key="12">
    <source>
        <dbReference type="ARBA" id="ARBA00023062"/>
    </source>
</evidence>
<evidence type="ECO:0000256" key="16">
    <source>
        <dbReference type="ARBA" id="ARBA00048142"/>
    </source>
</evidence>
<dbReference type="InterPro" id="IPR002872">
    <property type="entry name" value="Proline_DH_dom"/>
</dbReference>
<evidence type="ECO:0000256" key="22">
    <source>
        <dbReference type="SAM" id="MobiDB-lite"/>
    </source>
</evidence>
<dbReference type="InterPro" id="IPR024090">
    <property type="entry name" value="PRODH_PutA_dom_I"/>
</dbReference>
<dbReference type="Gene3D" id="1.20.5.550">
    <property type="entry name" value="Single Helix bin"/>
    <property type="match status" value="1"/>
</dbReference>
<evidence type="ECO:0000256" key="15">
    <source>
        <dbReference type="ARBA" id="ARBA00023268"/>
    </source>
</evidence>
<evidence type="ECO:0000259" key="25">
    <source>
        <dbReference type="Pfam" id="PF14850"/>
    </source>
</evidence>
<keyword evidence="15" id="KW-0511">Multifunctional enzyme</keyword>
<evidence type="ECO:0000256" key="19">
    <source>
        <dbReference type="ARBA" id="ARBA00060911"/>
    </source>
</evidence>
<dbReference type="GO" id="GO:0003700">
    <property type="term" value="F:DNA-binding transcription factor activity"/>
    <property type="evidence" value="ECO:0007669"/>
    <property type="project" value="InterPro"/>
</dbReference>
<dbReference type="InterPro" id="IPR016160">
    <property type="entry name" value="Ald_DH_CS_CYS"/>
</dbReference>
<evidence type="ECO:0000256" key="20">
    <source>
        <dbReference type="ARBA" id="ARBA00074690"/>
    </source>
</evidence>
<dbReference type="SUPFAM" id="SSF51730">
    <property type="entry name" value="FAD-linked oxidoreductase"/>
    <property type="match status" value="1"/>
</dbReference>
<feature type="domain" description="Proline dehydrogenase" evidence="24">
    <location>
        <begin position="190"/>
        <end position="483"/>
    </location>
</feature>
<dbReference type="Pfam" id="PF14850">
    <property type="entry name" value="Pro_dh-DNA_bdg"/>
    <property type="match status" value="1"/>
</dbReference>
<evidence type="ECO:0000256" key="1">
    <source>
        <dbReference type="ARBA" id="ARBA00001974"/>
    </source>
</evidence>
<dbReference type="Gene3D" id="3.40.605.10">
    <property type="entry name" value="Aldehyde Dehydrogenase, Chain A, domain 1"/>
    <property type="match status" value="2"/>
</dbReference>
<reference evidence="28" key="1">
    <citation type="submission" date="2017-09" db="EMBL/GenBank/DDBJ databases">
        <authorList>
            <person name="Varghese N."/>
            <person name="Submissions S."/>
        </authorList>
    </citation>
    <scope>NUCLEOTIDE SEQUENCE [LARGE SCALE GENOMIC DNA]</scope>
    <source>
        <strain evidence="28">USBA 140</strain>
    </source>
</reference>
<dbReference type="EC" id="1.5.5.2" evidence="4"/>
<dbReference type="EMBL" id="OCNJ01000001">
    <property type="protein sequence ID" value="SOD90685.1"/>
    <property type="molecule type" value="Genomic_DNA"/>
</dbReference>
<dbReference type="UniPathway" id="UPA00261">
    <property type="reaction ID" value="UER00373"/>
</dbReference>
<dbReference type="CDD" id="cd07125">
    <property type="entry name" value="ALDH_PutA-P5CDH"/>
    <property type="match status" value="1"/>
</dbReference>
<dbReference type="Proteomes" id="UP000219621">
    <property type="component" value="Unassembled WGS sequence"/>
</dbReference>
<dbReference type="NCBIfam" id="TIGR01238">
    <property type="entry name" value="D1pyr5carbox3"/>
    <property type="match status" value="1"/>
</dbReference>
<dbReference type="RefSeq" id="WP_097277496.1">
    <property type="nucleotide sequence ID" value="NZ_OCNJ01000001.1"/>
</dbReference>
<dbReference type="FunFam" id="3.40.309.10:FF:000005">
    <property type="entry name" value="1-pyrroline-5-carboxylate dehydrogenase 1"/>
    <property type="match status" value="1"/>
</dbReference>
<dbReference type="NCBIfam" id="NF008869">
    <property type="entry name" value="PRK11904.1"/>
    <property type="match status" value="1"/>
</dbReference>
<organism evidence="27 28">
    <name type="scientific">Caenispirillum bisanense</name>
    <dbReference type="NCBI Taxonomy" id="414052"/>
    <lineage>
        <taxon>Bacteria</taxon>
        <taxon>Pseudomonadati</taxon>
        <taxon>Pseudomonadota</taxon>
        <taxon>Alphaproteobacteria</taxon>
        <taxon>Rhodospirillales</taxon>
        <taxon>Novispirillaceae</taxon>
        <taxon>Caenispirillum</taxon>
    </lineage>
</organism>
<comment type="similarity">
    <text evidence="18">In the N-terminal section; belongs to the proline dehydrogenase family.</text>
</comment>
<evidence type="ECO:0000256" key="14">
    <source>
        <dbReference type="ARBA" id="ARBA00023163"/>
    </source>
</evidence>
<evidence type="ECO:0000256" key="10">
    <source>
        <dbReference type="ARBA" id="ARBA00023015"/>
    </source>
</evidence>
<comment type="pathway">
    <text evidence="2">Amino-acid degradation; L-proline degradation into L-glutamate; L-glutamate from L-proline: step 1/2.</text>
</comment>
<dbReference type="SUPFAM" id="SSF53720">
    <property type="entry name" value="ALDH-like"/>
    <property type="match status" value="2"/>
</dbReference>
<keyword evidence="8" id="KW-0274">FAD</keyword>
<evidence type="ECO:0000256" key="5">
    <source>
        <dbReference type="ARBA" id="ARBA00012884"/>
    </source>
</evidence>
<dbReference type="Pfam" id="PF18327">
    <property type="entry name" value="PRODH"/>
    <property type="match status" value="1"/>
</dbReference>
<feature type="domain" description="Aldehyde dehydrogenase" evidence="23">
    <location>
        <begin position="569"/>
        <end position="1025"/>
    </location>
</feature>
<feature type="region of interest" description="Disordered" evidence="22">
    <location>
        <begin position="505"/>
        <end position="526"/>
    </location>
</feature>
<keyword evidence="11" id="KW-0520">NAD</keyword>
<keyword evidence="10" id="KW-0805">Transcription regulation</keyword>
<name>A0A286G5B6_9PROT</name>
<dbReference type="OrthoDB" id="9812625at2"/>
<keyword evidence="7" id="KW-0285">Flavoprotein</keyword>
<evidence type="ECO:0000256" key="11">
    <source>
        <dbReference type="ARBA" id="ARBA00023027"/>
    </source>
</evidence>
<dbReference type="InterPro" id="IPR016161">
    <property type="entry name" value="Ald_DH/histidinol_DH"/>
</dbReference>
<evidence type="ECO:0000256" key="4">
    <source>
        <dbReference type="ARBA" id="ARBA00012695"/>
    </source>
</evidence>
<dbReference type="SUPFAM" id="SSF81935">
    <property type="entry name" value="N-terminal domain of bifunctional PutA protein"/>
    <property type="match status" value="1"/>
</dbReference>
<dbReference type="GO" id="GO:0003677">
    <property type="term" value="F:DNA binding"/>
    <property type="evidence" value="ECO:0007669"/>
    <property type="project" value="UniProtKB-KW"/>
</dbReference>
<dbReference type="Gene3D" id="3.20.20.220">
    <property type="match status" value="1"/>
</dbReference>
<evidence type="ECO:0000256" key="18">
    <source>
        <dbReference type="ARBA" id="ARBA00060889"/>
    </source>
</evidence>
<evidence type="ECO:0000259" key="24">
    <source>
        <dbReference type="Pfam" id="PF01619"/>
    </source>
</evidence>
<evidence type="ECO:0000256" key="21">
    <source>
        <dbReference type="PIRSR" id="PIRSR000197-1"/>
    </source>
</evidence>
<feature type="domain" description="Aldehyde dehydrogenase" evidence="23">
    <location>
        <begin position="1061"/>
        <end position="1260"/>
    </location>
</feature>
<evidence type="ECO:0000256" key="17">
    <source>
        <dbReference type="ARBA" id="ARBA00048779"/>
    </source>
</evidence>
<dbReference type="InterPro" id="IPR050485">
    <property type="entry name" value="Proline_metab_enzyme"/>
</dbReference>
<dbReference type="Pfam" id="PF01619">
    <property type="entry name" value="Pro_dh"/>
    <property type="match status" value="1"/>
</dbReference>
<dbReference type="InterPro" id="IPR029041">
    <property type="entry name" value="FAD-linked_oxidoreductase-like"/>
</dbReference>
<dbReference type="InterPro" id="IPR016163">
    <property type="entry name" value="Ald_DH_C"/>
</dbReference>
<dbReference type="GO" id="GO:0003842">
    <property type="term" value="F:L-glutamate gamma-semialdehyde dehydrogenase activity"/>
    <property type="evidence" value="ECO:0007669"/>
    <property type="project" value="UniProtKB-UniRule"/>
</dbReference>
<comment type="catalytic activity">
    <reaction evidence="16">
        <text>L-glutamate 5-semialdehyde + NAD(+) + H2O = L-glutamate + NADH + 2 H(+)</text>
        <dbReference type="Rhea" id="RHEA:30235"/>
        <dbReference type="ChEBI" id="CHEBI:15377"/>
        <dbReference type="ChEBI" id="CHEBI:15378"/>
        <dbReference type="ChEBI" id="CHEBI:29985"/>
        <dbReference type="ChEBI" id="CHEBI:57540"/>
        <dbReference type="ChEBI" id="CHEBI:57945"/>
        <dbReference type="ChEBI" id="CHEBI:58066"/>
        <dbReference type="EC" id="1.2.1.88"/>
    </reaction>
</comment>
<feature type="active site" evidence="21">
    <location>
        <position position="801"/>
    </location>
</feature>
<dbReference type="GO" id="GO:0010133">
    <property type="term" value="P:L-proline catabolic process to L-glutamate"/>
    <property type="evidence" value="ECO:0007669"/>
    <property type="project" value="UniProtKB-UniRule"/>
</dbReference>
<evidence type="ECO:0000256" key="6">
    <source>
        <dbReference type="ARBA" id="ARBA00022491"/>
    </source>
</evidence>
<dbReference type="InterPro" id="IPR024082">
    <property type="entry name" value="PRODH_PutA_dom_II"/>
</dbReference>
<evidence type="ECO:0000259" key="23">
    <source>
        <dbReference type="Pfam" id="PF00171"/>
    </source>
</evidence>
<comment type="catalytic activity">
    <reaction evidence="17">
        <text>L-proline + a quinone = (S)-1-pyrroline-5-carboxylate + a quinol + H(+)</text>
        <dbReference type="Rhea" id="RHEA:23784"/>
        <dbReference type="ChEBI" id="CHEBI:15378"/>
        <dbReference type="ChEBI" id="CHEBI:17388"/>
        <dbReference type="ChEBI" id="CHEBI:24646"/>
        <dbReference type="ChEBI" id="CHEBI:60039"/>
        <dbReference type="ChEBI" id="CHEBI:132124"/>
        <dbReference type="EC" id="1.5.5.2"/>
    </reaction>
</comment>
<keyword evidence="14" id="KW-0804">Transcription</keyword>
<dbReference type="InterPro" id="IPR041349">
    <property type="entry name" value="PRODH"/>
</dbReference>
<dbReference type="InterPro" id="IPR005933">
    <property type="entry name" value="PutA_C"/>
</dbReference>
<dbReference type="InterPro" id="IPR015590">
    <property type="entry name" value="Aldehyde_DH_dom"/>
</dbReference>
<dbReference type="GO" id="GO:0004657">
    <property type="term" value="F:proline dehydrogenase activity"/>
    <property type="evidence" value="ECO:0007669"/>
    <property type="project" value="UniProtKB-UniRule"/>
</dbReference>
<dbReference type="Gene3D" id="1.20.5.460">
    <property type="entry name" value="Single helix bin"/>
    <property type="match status" value="1"/>
</dbReference>
<proteinExistence type="inferred from homology"/>
<dbReference type="InterPro" id="IPR024089">
    <property type="entry name" value="PRODH_PutA_dom_I/II"/>
</dbReference>
<dbReference type="Gene3D" id="3.40.309.10">
    <property type="entry name" value="Aldehyde Dehydrogenase, Chain A, domain 2"/>
    <property type="match status" value="1"/>
</dbReference>
<evidence type="ECO:0000313" key="28">
    <source>
        <dbReference type="Proteomes" id="UP000219621"/>
    </source>
</evidence>
<keyword evidence="13" id="KW-0238">DNA-binding</keyword>
<evidence type="ECO:0000256" key="2">
    <source>
        <dbReference type="ARBA" id="ARBA00004739"/>
    </source>
</evidence>
<evidence type="ECO:0000256" key="7">
    <source>
        <dbReference type="ARBA" id="ARBA00022630"/>
    </source>
</evidence>
<evidence type="ECO:0000256" key="13">
    <source>
        <dbReference type="ARBA" id="ARBA00023125"/>
    </source>
</evidence>
<evidence type="ECO:0000256" key="3">
    <source>
        <dbReference type="ARBA" id="ARBA00004786"/>
    </source>
</evidence>
<dbReference type="Pfam" id="PF00171">
    <property type="entry name" value="Aldedh"/>
    <property type="match status" value="2"/>
</dbReference>
<evidence type="ECO:0000259" key="26">
    <source>
        <dbReference type="Pfam" id="PF18327"/>
    </source>
</evidence>
<dbReference type="PROSITE" id="PS00070">
    <property type="entry name" value="ALDEHYDE_DEHYDR_CYS"/>
    <property type="match status" value="1"/>
</dbReference>
<accession>A0A286G5B6</accession>
<comment type="cofactor">
    <cofactor evidence="1">
        <name>FAD</name>
        <dbReference type="ChEBI" id="CHEBI:57692"/>
    </cofactor>
</comment>
<dbReference type="FunFam" id="3.20.20.220:FF:000004">
    <property type="entry name" value="Bifunctional protein PutA"/>
    <property type="match status" value="1"/>
</dbReference>
<evidence type="ECO:0000313" key="27">
    <source>
        <dbReference type="EMBL" id="SOD90685.1"/>
    </source>
</evidence>
<sequence>MIFRDDAPPAPAWRDHLQATYRADEDTLVETLLADAQIAPDARQRIGGTAYALVEAVRANRTLRSGIDAFMSEYDLSTEEGLVLMCLAEALLRVPDPETADRLIHDKIAGTEWEKHLGSSRSIFVNASTLGLMMTGRILGPADLPEDAPQGTLRRMVSRLGEPVIRQALRQAMRVMGRQFVLGRTIEEAMERGKEMEKKGYRYSFDMLGEAARTEEDAAKYFRAYQMAIDAIGKDARGKGVVAGNGISVKLSALHPRYEPGRRAEMLDVLADRLLQLARQAKGHDIGFCVDAEESERLELSLELIEKVYGDPSLAGWNGFGLAVQAYQKRARAVVDVLAGMVERVGRRMNVRLVKGAYWDTEIKRSQELGLEGYPVWTRKVTTDVSYIACAKKLLDRTDLFFPQFATHNAHTVATILEIGGDKEFEFQRLHGMGEELYDEVVGHNKRGKPCRIYAPVGGHAELLSYLVRRLLENGANTSFVNRLVDDRTPIEAIIADPVERLSGLSPKRHPHIPQPRGLYPDGRPNSKGIDLSDFTRLAPVAHAMDEAGCGTWKAGPIVGGALRAGNGVPVTDPADRRRTVGHVTEATADDVQDALARAEAAWQAWDATDPDQRARCFEKVADLMEERMPALMAICVREAGKTINDAVAEVREAVDFLRYYARRCRETFGHAVEMPSLDGKAARVEMRGRGLFVCISPWNFPLAIFTGQVTAALAAGNAVLAKPAEQTSLIAAAAVALFHEAGVPGDVLALLPGRGETVGATLVKDPRVAGVAFTGSVEVAHIISRTLAERAGGTAPLIAETGGQNAMIVDSSALPEQVIRDAIVSAFGSAGQRCSALRVMYVQEDVADGMIAMLKGAMAELTVGDPSLLSTDVGPVIDEDARAGLQAHADRMDREARLVHRVAVPEGCRDGTFFAPAAYEIADIGVLEREVFGPVLHVVRYKAADLDKVVAAVRGTRFGLTMGIHTRIDRKARAIQAQSRIGNTYVNRNMIGAVVGVQPFGGEGVSGTGPKAGGPHYIARFAEPRVTPLADGQPEAVRAVEMNAAKLLPGDLPKVQGSHAGLHGALDAARAAALAWDRQGGAKRAVLLEDAAERLMRDAALLAGMVARDTGRPMAEAAGEAVAAVEMLRLLAAQARAEFAKPMTLPGPTGEHNELQLHGRGLVAAAGGPGATLAAAVAPVAAALAAGCPVVVAPDASLAAALERVVAAFRAAGVPEGVLALVEGSDPDALCADERVEVLAWAGPEDVQRRLAVALAGRRGPIVPLVAEAFGPHYLHRFAAERTLTVDMTAAGGNASLLTLNEDAPQAAE</sequence>
<comment type="similarity">
    <text evidence="19">In the C-terminal section; belongs to the aldehyde dehydrogenase family.</text>
</comment>
<keyword evidence="28" id="KW-1185">Reference proteome</keyword>
<feature type="domain" description="Proline utilization A proline dehydrogenase N-terminal" evidence="26">
    <location>
        <begin position="14"/>
        <end position="58"/>
    </location>
</feature>
<dbReference type="InterPro" id="IPR016162">
    <property type="entry name" value="Ald_DH_N"/>
</dbReference>
<gene>
    <name evidence="27" type="ORF">SAMN05421508_101625</name>
</gene>
<evidence type="ECO:0000256" key="9">
    <source>
        <dbReference type="ARBA" id="ARBA00023002"/>
    </source>
</evidence>